<dbReference type="EMBL" id="CP000086">
    <property type="protein sequence ID" value="ABC39028.1"/>
    <property type="molecule type" value="Genomic_DNA"/>
</dbReference>
<dbReference type="AlphaFoldDB" id="Q2SYX9"/>
<dbReference type="Gene3D" id="3.60.20.10">
    <property type="entry name" value="Glutamine Phosphoribosylpyrophosphate, subunit 1, domain 1"/>
    <property type="match status" value="1"/>
</dbReference>
<evidence type="ECO:0000256" key="2">
    <source>
        <dbReference type="SAM" id="MobiDB-lite"/>
    </source>
</evidence>
<feature type="domain" description="Glutamine amidotransferase type-2" evidence="3">
    <location>
        <begin position="64"/>
        <end position="305"/>
    </location>
</feature>
<dbReference type="KEGG" id="bte:BTH_I1323"/>
<evidence type="ECO:0000313" key="4">
    <source>
        <dbReference type="EMBL" id="ABC39028.1"/>
    </source>
</evidence>
<protein>
    <submittedName>
        <fullName evidence="4">YafJ</fullName>
    </submittedName>
</protein>
<name>Q2SYX9_BURTA</name>
<sequence>MTPIRMRTHADRSVLLAASGNLPPPARRAPQKSARLRTAQSARPIPRSWRRVRRAHSTEVLTMCRWLAYTGNPIPLETVLFRAKHSLIDQSLHSRMGATTTNGDGFGIGWYGEPDEIPFIYRCVSPAWNDRNLREAARAIRSPLFVAHVRSATDTPVQETNCHPFRRGRWLFAHNGLIRRYHTLRRDLMMRIDPALFASIEGSTDSEVMFHLALTFGLEHDPLTALERMAGAIEDAGAQHRVDAPLNMTVCATDGEQIVAVRYSSEHDSRSLFHSTSFRHLHELYPHDPRIRAIGDDAFLVLSEPLVDLHDAWEKIPESTAIIARRGDIRQLPFKPRRST</sequence>
<dbReference type="InterPro" id="IPR029055">
    <property type="entry name" value="Ntn_hydrolases_N"/>
</dbReference>
<evidence type="ECO:0000256" key="1">
    <source>
        <dbReference type="ARBA" id="ARBA00022962"/>
    </source>
</evidence>
<dbReference type="CDD" id="cd01908">
    <property type="entry name" value="YafJ"/>
    <property type="match status" value="1"/>
</dbReference>
<dbReference type="InterPro" id="IPR052373">
    <property type="entry name" value="Gamma-glu_amide_hydrolase"/>
</dbReference>
<dbReference type="Pfam" id="PF13230">
    <property type="entry name" value="GATase_4"/>
    <property type="match status" value="1"/>
</dbReference>
<dbReference type="Proteomes" id="UP000001930">
    <property type="component" value="Chromosome I"/>
</dbReference>
<dbReference type="SUPFAM" id="SSF56235">
    <property type="entry name" value="N-terminal nucleophile aminohydrolases (Ntn hydrolases)"/>
    <property type="match status" value="1"/>
</dbReference>
<evidence type="ECO:0000313" key="5">
    <source>
        <dbReference type="Proteomes" id="UP000001930"/>
    </source>
</evidence>
<feature type="region of interest" description="Disordered" evidence="2">
    <location>
        <begin position="18"/>
        <end position="42"/>
    </location>
</feature>
<evidence type="ECO:0000259" key="3">
    <source>
        <dbReference type="PROSITE" id="PS51278"/>
    </source>
</evidence>
<dbReference type="PROSITE" id="PS51278">
    <property type="entry name" value="GATASE_TYPE_2"/>
    <property type="match status" value="1"/>
</dbReference>
<dbReference type="HOGENOM" id="CLU_042555_0_0_4"/>
<accession>Q2SYX9</accession>
<dbReference type="InterPro" id="IPR017932">
    <property type="entry name" value="GATase_2_dom"/>
</dbReference>
<reference evidence="4 5" key="1">
    <citation type="journal article" date="2005" name="BMC Genomics">
        <title>Bacterial genome adaptation to niches: divergence of the potential virulence genes in three Burkholderia species of different survival strategies.</title>
        <authorList>
            <person name="Kim H.S."/>
            <person name="Schell M.A."/>
            <person name="Yu Y."/>
            <person name="Ulrich R.L."/>
            <person name="Sarria S.H."/>
            <person name="Nierman W.C."/>
            <person name="DeShazer D."/>
        </authorList>
    </citation>
    <scope>NUCLEOTIDE SEQUENCE [LARGE SCALE GENOMIC DNA]</scope>
    <source>
        <strain evidence="5">ATCC 700388 / DSM 13276 / CCUG 48851 / CIP 106301 / E264</strain>
    </source>
</reference>
<proteinExistence type="predicted"/>
<gene>
    <name evidence="4" type="ordered locus">BTH_I1323</name>
</gene>
<dbReference type="PANTHER" id="PTHR43187">
    <property type="entry name" value="GLUTAMINE AMIDOTRANSFERASE DUG3-RELATED"/>
    <property type="match status" value="1"/>
</dbReference>
<organism evidence="4 5">
    <name type="scientific">Burkholderia thailandensis (strain ATCC 700388 / DSM 13276 / CCUG 48851 / CIP 106301 / E264)</name>
    <dbReference type="NCBI Taxonomy" id="271848"/>
    <lineage>
        <taxon>Bacteria</taxon>
        <taxon>Pseudomonadati</taxon>
        <taxon>Pseudomonadota</taxon>
        <taxon>Betaproteobacteria</taxon>
        <taxon>Burkholderiales</taxon>
        <taxon>Burkholderiaceae</taxon>
        <taxon>Burkholderia</taxon>
        <taxon>pseudomallei group</taxon>
    </lineage>
</organism>
<keyword evidence="5" id="KW-1185">Reference proteome</keyword>
<keyword evidence="1" id="KW-0315">Glutamine amidotransferase</keyword>
<dbReference type="InterPro" id="IPR026869">
    <property type="entry name" value="EgtC-like"/>
</dbReference>
<dbReference type="PANTHER" id="PTHR43187:SF1">
    <property type="entry name" value="GLUTAMINE AMIDOTRANSFERASE DUG3-RELATED"/>
    <property type="match status" value="1"/>
</dbReference>